<feature type="compositionally biased region" description="Polar residues" evidence="10">
    <location>
        <begin position="64"/>
        <end position="75"/>
    </location>
</feature>
<comment type="caution">
    <text evidence="13">The sequence shown here is derived from an EMBL/GenBank/DDBJ whole genome shotgun (WGS) entry which is preliminary data.</text>
</comment>
<protein>
    <recommendedName>
        <fullName evidence="15">Zn(2)-C6 fungal-type domain-containing protein</fullName>
    </recommendedName>
</protein>
<dbReference type="GO" id="GO:0000981">
    <property type="term" value="F:DNA-binding transcription factor activity, RNA polymerase II-specific"/>
    <property type="evidence" value="ECO:0007669"/>
    <property type="project" value="InterPro"/>
</dbReference>
<feature type="domain" description="Zn(2)-C6 fungal-type" evidence="11">
    <location>
        <begin position="3"/>
        <end position="32"/>
    </location>
</feature>
<evidence type="ECO:0000259" key="11">
    <source>
        <dbReference type="Pfam" id="PF00172"/>
    </source>
</evidence>
<evidence type="ECO:0000256" key="8">
    <source>
        <dbReference type="ARBA" id="ARBA00023163"/>
    </source>
</evidence>
<keyword evidence="7" id="KW-0238">DNA-binding</keyword>
<evidence type="ECO:0000313" key="13">
    <source>
        <dbReference type="EMBL" id="CAG8022745.1"/>
    </source>
</evidence>
<evidence type="ECO:0000256" key="3">
    <source>
        <dbReference type="ARBA" id="ARBA00022737"/>
    </source>
</evidence>
<dbReference type="InterPro" id="IPR036864">
    <property type="entry name" value="Zn2-C6_fun-type_DNA-bd_sf"/>
</dbReference>
<dbReference type="Proteomes" id="UP001153618">
    <property type="component" value="Unassembled WGS sequence"/>
</dbReference>
<evidence type="ECO:0000259" key="12">
    <source>
        <dbReference type="Pfam" id="PF04082"/>
    </source>
</evidence>
<keyword evidence="2" id="KW-0479">Metal-binding</keyword>
<evidence type="ECO:0000256" key="2">
    <source>
        <dbReference type="ARBA" id="ARBA00022723"/>
    </source>
</evidence>
<dbReference type="CDD" id="cd00067">
    <property type="entry name" value="GAL4"/>
    <property type="match status" value="1"/>
</dbReference>
<evidence type="ECO:0000256" key="5">
    <source>
        <dbReference type="ARBA" id="ARBA00022833"/>
    </source>
</evidence>
<feature type="compositionally biased region" description="Polar residues" evidence="10">
    <location>
        <begin position="29"/>
        <end position="46"/>
    </location>
</feature>
<dbReference type="Pfam" id="PF00172">
    <property type="entry name" value="Zn_clus"/>
    <property type="match status" value="1"/>
</dbReference>
<evidence type="ECO:0000256" key="4">
    <source>
        <dbReference type="ARBA" id="ARBA00022771"/>
    </source>
</evidence>
<proteinExistence type="predicted"/>
<feature type="region of interest" description="Disordered" evidence="10">
    <location>
        <begin position="29"/>
        <end position="76"/>
    </location>
</feature>
<evidence type="ECO:0000256" key="7">
    <source>
        <dbReference type="ARBA" id="ARBA00023125"/>
    </source>
</evidence>
<dbReference type="GO" id="GO:0008270">
    <property type="term" value="F:zinc ion binding"/>
    <property type="evidence" value="ECO:0007669"/>
    <property type="project" value="UniProtKB-KW"/>
</dbReference>
<keyword evidence="3" id="KW-0677">Repeat</keyword>
<dbReference type="GO" id="GO:0006351">
    <property type="term" value="P:DNA-templated transcription"/>
    <property type="evidence" value="ECO:0007669"/>
    <property type="project" value="InterPro"/>
</dbReference>
<dbReference type="Gene3D" id="4.10.240.10">
    <property type="entry name" value="Zn(2)-C6 fungal-type DNA-binding domain"/>
    <property type="match status" value="1"/>
</dbReference>
<dbReference type="GO" id="GO:0000785">
    <property type="term" value="C:chromatin"/>
    <property type="evidence" value="ECO:0007669"/>
    <property type="project" value="TreeGrafter"/>
</dbReference>
<keyword evidence="8" id="KW-0804">Transcription</keyword>
<comment type="subcellular location">
    <subcellularLocation>
        <location evidence="1">Nucleus</location>
    </subcellularLocation>
</comment>
<evidence type="ECO:0000256" key="9">
    <source>
        <dbReference type="ARBA" id="ARBA00023242"/>
    </source>
</evidence>
<feature type="domain" description="Xylanolytic transcriptional activator regulatory" evidence="12">
    <location>
        <begin position="243"/>
        <end position="541"/>
    </location>
</feature>
<accession>A0A9W4HG75</accession>
<sequence length="609" mass="68575">MLDQCTLMKLRCDGQSPCGSCQKRNLACNNQRTGGSNGSDEGTFPSSGMGYSGRLIQGIGTPANHETCSPSSSDRGSIKFLLNGGTESFTEGFRLPPRSDQTTSVEYHNELGLEDTSKNNLGRTGPEFGSGFTNSDPASQQFFQENFLDLYYSPLMYGRKPVDSPYDNGQLDYSAVMPPVQQPNFGLHADASAFEPERPFALALIQSILATAWQVPLDLKAQQEVSANLNVLLTTARIRKFVSLYFECWHPSSSILHVYSFDPEAAPLTLLAAVVFMGAMYSNDHREVSIAKTVLDFAELFIYSSEVFSTESEVGRIFPSVECHKDESTEWMSFQSYQAGVIMMLTQYWAGSRVSRTRAMESRLSELVKVGRRMGLGKSRHLPEDQALEQLWIQKECRIRTACVVISIDCAFYFFQNFPCRLTQSEMQCDLPSDKSLFFSRHPFSEPNFRFARDVTLAKAFENLMDESSSTPMDLTVLDMFMLIHLLYSYINTHMPILGPVIRMSQVKQPIKPASDTLQEAYSIPNDPTLAPVKTALSRWRDHWFVLRNRVPSEEWAALGFYKNAYHFWLVSQLLITNGNVVDVVMQMEVPCEDKLDQLKVLLDDQGDV</sequence>
<evidence type="ECO:0000256" key="1">
    <source>
        <dbReference type="ARBA" id="ARBA00004123"/>
    </source>
</evidence>
<evidence type="ECO:0000256" key="10">
    <source>
        <dbReference type="SAM" id="MobiDB-lite"/>
    </source>
</evidence>
<keyword evidence="6" id="KW-0805">Transcription regulation</keyword>
<keyword evidence="4" id="KW-0863">Zinc-finger</keyword>
<reference evidence="13" key="1">
    <citation type="submission" date="2021-07" db="EMBL/GenBank/DDBJ databases">
        <authorList>
            <person name="Branca A.L. A."/>
        </authorList>
    </citation>
    <scope>NUCLEOTIDE SEQUENCE</scope>
</reference>
<dbReference type="OrthoDB" id="10018191at2759"/>
<dbReference type="EMBL" id="CAJVOS010000014">
    <property type="protein sequence ID" value="CAG8022745.1"/>
    <property type="molecule type" value="Genomic_DNA"/>
</dbReference>
<gene>
    <name evidence="13" type="ORF">POLS_LOCUS2451</name>
</gene>
<dbReference type="Pfam" id="PF04082">
    <property type="entry name" value="Fungal_trans"/>
    <property type="match status" value="1"/>
</dbReference>
<dbReference type="CDD" id="cd12148">
    <property type="entry name" value="fungal_TF_MHR"/>
    <property type="match status" value="1"/>
</dbReference>
<dbReference type="InterPro" id="IPR007219">
    <property type="entry name" value="XnlR_reg_dom"/>
</dbReference>
<evidence type="ECO:0000313" key="14">
    <source>
        <dbReference type="Proteomes" id="UP001153618"/>
    </source>
</evidence>
<dbReference type="GO" id="GO:0005634">
    <property type="term" value="C:nucleus"/>
    <property type="evidence" value="ECO:0007669"/>
    <property type="project" value="UniProtKB-SubCell"/>
</dbReference>
<organism evidence="13 14">
    <name type="scientific">Penicillium olsonii</name>
    <dbReference type="NCBI Taxonomy" id="99116"/>
    <lineage>
        <taxon>Eukaryota</taxon>
        <taxon>Fungi</taxon>
        <taxon>Dikarya</taxon>
        <taxon>Ascomycota</taxon>
        <taxon>Pezizomycotina</taxon>
        <taxon>Eurotiomycetes</taxon>
        <taxon>Eurotiomycetidae</taxon>
        <taxon>Eurotiales</taxon>
        <taxon>Aspergillaceae</taxon>
        <taxon>Penicillium</taxon>
    </lineage>
</organism>
<dbReference type="SUPFAM" id="SSF57701">
    <property type="entry name" value="Zn2/Cys6 DNA-binding domain"/>
    <property type="match status" value="1"/>
</dbReference>
<dbReference type="PANTHER" id="PTHR40626:SF8">
    <property type="entry name" value="C2H2 FINGER DOMAIN TRANSCRIPTION FACTOR (EUROFUNG)-RELATED"/>
    <property type="match status" value="1"/>
</dbReference>
<dbReference type="GO" id="GO:0000978">
    <property type="term" value="F:RNA polymerase II cis-regulatory region sequence-specific DNA binding"/>
    <property type="evidence" value="ECO:0007669"/>
    <property type="project" value="InterPro"/>
</dbReference>
<evidence type="ECO:0000256" key="6">
    <source>
        <dbReference type="ARBA" id="ARBA00023015"/>
    </source>
</evidence>
<keyword evidence="9" id="KW-0539">Nucleus</keyword>
<name>A0A9W4HG75_PENOL</name>
<dbReference type="InterPro" id="IPR001138">
    <property type="entry name" value="Zn2Cys6_DnaBD"/>
</dbReference>
<keyword evidence="5" id="KW-0862">Zinc</keyword>
<dbReference type="AlphaFoldDB" id="A0A9W4HG75"/>
<keyword evidence="14" id="KW-1185">Reference proteome</keyword>
<evidence type="ECO:0008006" key="15">
    <source>
        <dbReference type="Google" id="ProtNLM"/>
    </source>
</evidence>
<dbReference type="InterPro" id="IPR051059">
    <property type="entry name" value="VerF-like"/>
</dbReference>
<dbReference type="PANTHER" id="PTHR40626">
    <property type="entry name" value="MIP31509P"/>
    <property type="match status" value="1"/>
</dbReference>